<feature type="compositionally biased region" description="Polar residues" evidence="1">
    <location>
        <begin position="10"/>
        <end position="26"/>
    </location>
</feature>
<evidence type="ECO:0000256" key="1">
    <source>
        <dbReference type="SAM" id="MobiDB-lite"/>
    </source>
</evidence>
<organism evidence="2 3">
    <name type="scientific">Characodon lateralis</name>
    <dbReference type="NCBI Taxonomy" id="208331"/>
    <lineage>
        <taxon>Eukaryota</taxon>
        <taxon>Metazoa</taxon>
        <taxon>Chordata</taxon>
        <taxon>Craniata</taxon>
        <taxon>Vertebrata</taxon>
        <taxon>Euteleostomi</taxon>
        <taxon>Actinopterygii</taxon>
        <taxon>Neopterygii</taxon>
        <taxon>Teleostei</taxon>
        <taxon>Neoteleostei</taxon>
        <taxon>Acanthomorphata</taxon>
        <taxon>Ovalentaria</taxon>
        <taxon>Atherinomorphae</taxon>
        <taxon>Cyprinodontiformes</taxon>
        <taxon>Goodeidae</taxon>
        <taxon>Characodon</taxon>
    </lineage>
</organism>
<evidence type="ECO:0000313" key="3">
    <source>
        <dbReference type="Proteomes" id="UP001352852"/>
    </source>
</evidence>
<sequence>MMDHGCPQGDSENTHSTSLKSCNQRPASVRQPAEAGQTMVIERAETTPTPKPTRPTSSSGNSRPSALPLL</sequence>
<feature type="region of interest" description="Disordered" evidence="1">
    <location>
        <begin position="1"/>
        <end position="70"/>
    </location>
</feature>
<evidence type="ECO:0000313" key="2">
    <source>
        <dbReference type="EMBL" id="MED6284992.1"/>
    </source>
</evidence>
<dbReference type="Proteomes" id="UP001352852">
    <property type="component" value="Unassembled WGS sequence"/>
</dbReference>
<accession>A0ABU7ED49</accession>
<name>A0ABU7ED49_9TELE</name>
<dbReference type="EMBL" id="JAHUTJ010051904">
    <property type="protein sequence ID" value="MED6284992.1"/>
    <property type="molecule type" value="Genomic_DNA"/>
</dbReference>
<gene>
    <name evidence="2" type="ORF">CHARACLAT_024542</name>
</gene>
<reference evidence="2 3" key="1">
    <citation type="submission" date="2021-06" db="EMBL/GenBank/DDBJ databases">
        <authorList>
            <person name="Palmer J.M."/>
        </authorList>
    </citation>
    <scope>NUCLEOTIDE SEQUENCE [LARGE SCALE GENOMIC DNA]</scope>
    <source>
        <strain evidence="2 3">CL_MEX2019</strain>
        <tissue evidence="2">Muscle</tissue>
    </source>
</reference>
<proteinExistence type="predicted"/>
<keyword evidence="3" id="KW-1185">Reference proteome</keyword>
<comment type="caution">
    <text evidence="2">The sequence shown here is derived from an EMBL/GenBank/DDBJ whole genome shotgun (WGS) entry which is preliminary data.</text>
</comment>
<protein>
    <submittedName>
        <fullName evidence="2">Uncharacterized protein</fullName>
    </submittedName>
</protein>